<dbReference type="STRING" id="218140.BPSY_0294"/>
<reference evidence="1 2" key="1">
    <citation type="submission" date="2014-03" db="EMBL/GenBank/DDBJ databases">
        <title>Genomics of Bifidobacteria.</title>
        <authorList>
            <person name="Ventura M."/>
            <person name="Milani C."/>
            <person name="Lugli G.A."/>
        </authorList>
    </citation>
    <scope>NUCLEOTIDE SEQUENCE [LARGE SCALE GENOMIC DNA]</scope>
    <source>
        <strain evidence="1 2">LMG 21775</strain>
    </source>
</reference>
<proteinExistence type="predicted"/>
<gene>
    <name evidence="1" type="ORF">BPSY_0294</name>
</gene>
<keyword evidence="2" id="KW-1185">Reference proteome</keyword>
<comment type="caution">
    <text evidence="1">The sequence shown here is derived from an EMBL/GenBank/DDBJ whole genome shotgun (WGS) entry which is preliminary data.</text>
</comment>
<dbReference type="AlphaFoldDB" id="A0A087CK02"/>
<sequence length="197" mass="22026">MTVDFDVSHPWHGRTGDERRMIAWIEDEAFGLSLSSWPWEDPVLVVVKYGLSNGSLLVRWCSEYRSAGGHFADLLERDRGAGVPFQQVGYGFSRISPKGGIVPPLIRPSDWHFRPNLRTILSTVLAATLWPNSPNRHMCICRCQHPFGLLKKILAINGSCRVSPRAQDTKDSNSKRNVPGWTGLRTATIVFAVSVDI</sequence>
<evidence type="ECO:0000313" key="2">
    <source>
        <dbReference type="Proteomes" id="UP000029050"/>
    </source>
</evidence>
<dbReference type="Proteomes" id="UP000029050">
    <property type="component" value="Unassembled WGS sequence"/>
</dbReference>
<organism evidence="1 2">
    <name type="scientific">Bifidobacterium psychraerophilum</name>
    <dbReference type="NCBI Taxonomy" id="218140"/>
    <lineage>
        <taxon>Bacteria</taxon>
        <taxon>Bacillati</taxon>
        <taxon>Actinomycetota</taxon>
        <taxon>Actinomycetes</taxon>
        <taxon>Bifidobacteriales</taxon>
        <taxon>Bifidobacteriaceae</taxon>
        <taxon>Bifidobacterium</taxon>
    </lineage>
</organism>
<dbReference type="EMBL" id="JGZI01000006">
    <property type="protein sequence ID" value="KFI83602.1"/>
    <property type="molecule type" value="Genomic_DNA"/>
</dbReference>
<name>A0A087CK02_9BIFI</name>
<protein>
    <submittedName>
        <fullName evidence="1">Uncharacterized protein</fullName>
    </submittedName>
</protein>
<evidence type="ECO:0000313" key="1">
    <source>
        <dbReference type="EMBL" id="KFI83602.1"/>
    </source>
</evidence>
<accession>A0A087CK02</accession>